<protein>
    <submittedName>
        <fullName evidence="2">Uncharacterized protein</fullName>
    </submittedName>
</protein>
<proteinExistence type="predicted"/>
<keyword evidence="3" id="KW-1185">Reference proteome</keyword>
<comment type="caution">
    <text evidence="2">The sequence shown here is derived from an EMBL/GenBank/DDBJ whole genome shotgun (WGS) entry which is preliminary data.</text>
</comment>
<evidence type="ECO:0000313" key="3">
    <source>
        <dbReference type="Proteomes" id="UP001249851"/>
    </source>
</evidence>
<feature type="compositionally biased region" description="Basic and acidic residues" evidence="1">
    <location>
        <begin position="86"/>
        <end position="98"/>
    </location>
</feature>
<dbReference type="EMBL" id="JARQWQ010000079">
    <property type="protein sequence ID" value="KAK2553201.1"/>
    <property type="molecule type" value="Genomic_DNA"/>
</dbReference>
<accession>A0AAD9UX56</accession>
<gene>
    <name evidence="2" type="ORF">P5673_025397</name>
</gene>
<reference evidence="2" key="2">
    <citation type="journal article" date="2023" name="Science">
        <title>Genomic signatures of disease resistance in endangered staghorn corals.</title>
        <authorList>
            <person name="Vollmer S.V."/>
            <person name="Selwyn J.D."/>
            <person name="Despard B.A."/>
            <person name="Roesel C.L."/>
        </authorList>
    </citation>
    <scope>NUCLEOTIDE SEQUENCE</scope>
    <source>
        <strain evidence="2">K2</strain>
    </source>
</reference>
<dbReference type="AlphaFoldDB" id="A0AAD9UX56"/>
<organism evidence="2 3">
    <name type="scientific">Acropora cervicornis</name>
    <name type="common">Staghorn coral</name>
    <dbReference type="NCBI Taxonomy" id="6130"/>
    <lineage>
        <taxon>Eukaryota</taxon>
        <taxon>Metazoa</taxon>
        <taxon>Cnidaria</taxon>
        <taxon>Anthozoa</taxon>
        <taxon>Hexacorallia</taxon>
        <taxon>Scleractinia</taxon>
        <taxon>Astrocoeniina</taxon>
        <taxon>Acroporidae</taxon>
        <taxon>Acropora</taxon>
    </lineage>
</organism>
<evidence type="ECO:0000256" key="1">
    <source>
        <dbReference type="SAM" id="MobiDB-lite"/>
    </source>
</evidence>
<dbReference type="Proteomes" id="UP001249851">
    <property type="component" value="Unassembled WGS sequence"/>
</dbReference>
<name>A0AAD9UX56_ACRCE</name>
<reference evidence="2" key="1">
    <citation type="journal article" date="2023" name="G3 (Bethesda)">
        <title>Whole genome assembly and annotation of the endangered Caribbean coral Acropora cervicornis.</title>
        <authorList>
            <person name="Selwyn J.D."/>
            <person name="Vollmer S.V."/>
        </authorList>
    </citation>
    <scope>NUCLEOTIDE SEQUENCE</scope>
    <source>
        <strain evidence="2">K2</strain>
    </source>
</reference>
<sequence length="189" mass="21824">MLQRKHRSRENRGDKGLAEISGQSFDFEISEEERYLLSCFPSELDFYDQKRGQILKPRGKKQSLEAKATKKHPWKQSGGAVPLANKETRIKEARTENSKRKKEKNNMKTRFPTRFPVANPERKHSKVYEDGRSLEKANGEFPDRTITPATFYNNSDFILSPRHGVKIADEAFLKVLIELQNSEITLEGL</sequence>
<evidence type="ECO:0000313" key="2">
    <source>
        <dbReference type="EMBL" id="KAK2553201.1"/>
    </source>
</evidence>
<feature type="region of interest" description="Disordered" evidence="1">
    <location>
        <begin position="55"/>
        <end position="105"/>
    </location>
</feature>
<feature type="region of interest" description="Disordered" evidence="1">
    <location>
        <begin position="1"/>
        <end position="21"/>
    </location>
</feature>